<organism evidence="1 2">
    <name type="scientific">Pleuronectes platessa</name>
    <name type="common">European plaice</name>
    <dbReference type="NCBI Taxonomy" id="8262"/>
    <lineage>
        <taxon>Eukaryota</taxon>
        <taxon>Metazoa</taxon>
        <taxon>Chordata</taxon>
        <taxon>Craniata</taxon>
        <taxon>Vertebrata</taxon>
        <taxon>Euteleostomi</taxon>
        <taxon>Actinopterygii</taxon>
        <taxon>Neopterygii</taxon>
        <taxon>Teleostei</taxon>
        <taxon>Neoteleostei</taxon>
        <taxon>Acanthomorphata</taxon>
        <taxon>Carangaria</taxon>
        <taxon>Pleuronectiformes</taxon>
        <taxon>Pleuronectoidei</taxon>
        <taxon>Pleuronectidae</taxon>
        <taxon>Pleuronectes</taxon>
    </lineage>
</organism>
<dbReference type="AlphaFoldDB" id="A0A9N7TLF2"/>
<dbReference type="Proteomes" id="UP001153269">
    <property type="component" value="Unassembled WGS sequence"/>
</dbReference>
<sequence length="272" mass="30037">MGVGGVGLVLPKQQLYHRRWRGLAAPQHLTAHYPIPTTNTACSDVGEATTVHSILQPGQGHNVRLETARHRDTETQREAQKNRGKGIIVGRWGKQSLKEVLSLHAEGFCHDHPCCQPFCAGPQSAQSSWRLEAHGAGRPVIDHDSLSNYLPALALRSSSPLRLLVQAQATGRCCDRGGFDNTAPLTSSAAHQAVCRPRTQGVFSQRRNCNDASRSYKNFLAHSFIGALRMPSPMVWAKQKPETLYYILVYSNRSFPVIGCEQGYQTKNGYPR</sequence>
<proteinExistence type="predicted"/>
<gene>
    <name evidence="1" type="ORF">PLEPLA_LOCUS2365</name>
</gene>
<evidence type="ECO:0000313" key="2">
    <source>
        <dbReference type="Proteomes" id="UP001153269"/>
    </source>
</evidence>
<evidence type="ECO:0000313" key="1">
    <source>
        <dbReference type="EMBL" id="CAB1414656.1"/>
    </source>
</evidence>
<accession>A0A9N7TLF2</accession>
<name>A0A9N7TLF2_PLEPL</name>
<keyword evidence="2" id="KW-1185">Reference proteome</keyword>
<reference evidence="1" key="1">
    <citation type="submission" date="2020-03" db="EMBL/GenBank/DDBJ databases">
        <authorList>
            <person name="Weist P."/>
        </authorList>
    </citation>
    <scope>NUCLEOTIDE SEQUENCE</scope>
</reference>
<dbReference type="EMBL" id="CADEAL010000115">
    <property type="protein sequence ID" value="CAB1414656.1"/>
    <property type="molecule type" value="Genomic_DNA"/>
</dbReference>
<comment type="caution">
    <text evidence="1">The sequence shown here is derived from an EMBL/GenBank/DDBJ whole genome shotgun (WGS) entry which is preliminary data.</text>
</comment>
<protein>
    <submittedName>
        <fullName evidence="1">Uncharacterized protein</fullName>
    </submittedName>
</protein>